<name>A0AA39M952_9BILA</name>
<accession>A0AA39M952</accession>
<proteinExistence type="predicted"/>
<dbReference type="Proteomes" id="UP001175271">
    <property type="component" value="Unassembled WGS sequence"/>
</dbReference>
<gene>
    <name evidence="1" type="ORF">QR680_009138</name>
</gene>
<dbReference type="EMBL" id="JAUCMV010000001">
    <property type="protein sequence ID" value="KAK0425313.1"/>
    <property type="molecule type" value="Genomic_DNA"/>
</dbReference>
<comment type="caution">
    <text evidence="1">The sequence shown here is derived from an EMBL/GenBank/DDBJ whole genome shotgun (WGS) entry which is preliminary data.</text>
</comment>
<keyword evidence="2" id="KW-1185">Reference proteome</keyword>
<evidence type="ECO:0000313" key="1">
    <source>
        <dbReference type="EMBL" id="KAK0425313.1"/>
    </source>
</evidence>
<organism evidence="1 2">
    <name type="scientific">Steinernema hermaphroditum</name>
    <dbReference type="NCBI Taxonomy" id="289476"/>
    <lineage>
        <taxon>Eukaryota</taxon>
        <taxon>Metazoa</taxon>
        <taxon>Ecdysozoa</taxon>
        <taxon>Nematoda</taxon>
        <taxon>Chromadorea</taxon>
        <taxon>Rhabditida</taxon>
        <taxon>Tylenchina</taxon>
        <taxon>Panagrolaimomorpha</taxon>
        <taxon>Strongyloidoidea</taxon>
        <taxon>Steinernematidae</taxon>
        <taxon>Steinernema</taxon>
    </lineage>
</organism>
<reference evidence="1" key="1">
    <citation type="submission" date="2023-06" db="EMBL/GenBank/DDBJ databases">
        <title>Genomic analysis of the entomopathogenic nematode Steinernema hermaphroditum.</title>
        <authorList>
            <person name="Schwarz E.M."/>
            <person name="Heppert J.K."/>
            <person name="Baniya A."/>
            <person name="Schwartz H.T."/>
            <person name="Tan C.-H."/>
            <person name="Antoshechkin I."/>
            <person name="Sternberg P.W."/>
            <person name="Goodrich-Blair H."/>
            <person name="Dillman A.R."/>
        </authorList>
    </citation>
    <scope>NUCLEOTIDE SEQUENCE</scope>
    <source>
        <strain evidence="1">PS9179</strain>
        <tissue evidence="1">Whole animal</tissue>
    </source>
</reference>
<evidence type="ECO:0000313" key="2">
    <source>
        <dbReference type="Proteomes" id="UP001175271"/>
    </source>
</evidence>
<protein>
    <submittedName>
        <fullName evidence="1">Uncharacterized protein</fullName>
    </submittedName>
</protein>
<dbReference type="AlphaFoldDB" id="A0AA39M952"/>
<sequence>MSLTTVLQLNHEMSELLKHIETTTNPTVSKPLLSALRDKINQQREAIEGADLGLPSVPKDPVVPGDREHLPNQLIIQGLPEKGIENDDHFVRAQILEKIGKPRFLQCKISRIGREQANKNRFLLVALENEEEAHDILRKLQNSGLMKKLGKVQIMRDMDKEEQKKMKAVREEIKQKNATLGREKYTYDRVTLEIIENVC</sequence>